<evidence type="ECO:0000256" key="8">
    <source>
        <dbReference type="ARBA" id="ARBA00023136"/>
    </source>
</evidence>
<dbReference type="Gene3D" id="1.10.238.10">
    <property type="entry name" value="EF-hand"/>
    <property type="match status" value="2"/>
</dbReference>
<dbReference type="PANTHER" id="PTHR12294:SF13">
    <property type="entry name" value="MITOCHONDRIAL CALCIUM UPTAKE 3, ISOFORM D"/>
    <property type="match status" value="1"/>
</dbReference>
<proteinExistence type="predicted"/>
<dbReference type="PANTHER" id="PTHR12294">
    <property type="entry name" value="EF HAND DOMAIN FAMILY A1,A2-RELATED"/>
    <property type="match status" value="1"/>
</dbReference>
<dbReference type="EMBL" id="JACVVK020000067">
    <property type="protein sequence ID" value="KAK7496367.1"/>
    <property type="molecule type" value="Genomic_DNA"/>
</dbReference>
<evidence type="ECO:0000259" key="9">
    <source>
        <dbReference type="PROSITE" id="PS50222"/>
    </source>
</evidence>
<protein>
    <recommendedName>
        <fullName evidence="9">EF-hand domain-containing protein</fullName>
    </recommendedName>
</protein>
<feature type="domain" description="EF-hand" evidence="9">
    <location>
        <begin position="216"/>
        <end position="251"/>
    </location>
</feature>
<evidence type="ECO:0000256" key="2">
    <source>
        <dbReference type="ARBA" id="ARBA00004569"/>
    </source>
</evidence>
<keyword evidence="7" id="KW-0496">Mitochondrion</keyword>
<feature type="non-terminal residue" evidence="10">
    <location>
        <position position="1"/>
    </location>
</feature>
<accession>A0ABD0LA27</accession>
<comment type="caution">
    <text evidence="10">The sequence shown here is derived from an EMBL/GenBank/DDBJ whole genome shotgun (WGS) entry which is preliminary data.</text>
</comment>
<reference evidence="10 11" key="1">
    <citation type="journal article" date="2023" name="Sci. Data">
        <title>Genome assembly of the Korean intertidal mud-creeper Batillaria attramentaria.</title>
        <authorList>
            <person name="Patra A.K."/>
            <person name="Ho P.T."/>
            <person name="Jun S."/>
            <person name="Lee S.J."/>
            <person name="Kim Y."/>
            <person name="Won Y.J."/>
        </authorList>
    </citation>
    <scope>NUCLEOTIDE SEQUENCE [LARGE SCALE GENOMIC DNA]</scope>
    <source>
        <strain evidence="10">Wonlab-2016</strain>
    </source>
</reference>
<dbReference type="AlphaFoldDB" id="A0ABD0LA27"/>
<dbReference type="InterPro" id="IPR011992">
    <property type="entry name" value="EF-hand-dom_pair"/>
</dbReference>
<gene>
    <name evidence="10" type="ORF">BaRGS_00012289</name>
</gene>
<comment type="subcellular location">
    <subcellularLocation>
        <location evidence="1">Mitochondrion inner membrane</location>
    </subcellularLocation>
    <subcellularLocation>
        <location evidence="2">Mitochondrion intermembrane space</location>
    </subcellularLocation>
</comment>
<keyword evidence="5" id="KW-0106">Calcium</keyword>
<dbReference type="Pfam" id="PF13833">
    <property type="entry name" value="EF-hand_8"/>
    <property type="match status" value="1"/>
</dbReference>
<sequence>PHSGFRIAFNMFDTDGNQIVDKREFLVLENFFILPKHERKFVARDQKRLQGILDLERVFSKQGQAKIAQQPTLTEEIDADIPDTTLLIHFFGPKGTDVLNYQDFHKFMANLQSEVIELEFLEFSRGLSTISEVDFAKILLRYTNLDRGEINECLDRVRSRIPEEKGISFEEFRQFCQFLNSLDDFSLTMKMYTYAQQSVSQADFQRAVKVCTGHMLGDHVVDTVFQIFDSDGDGNLSHQEFISIMKDRLHRGARSHLMHTQNTWDAFRACVRNEMRTF</sequence>
<evidence type="ECO:0000256" key="6">
    <source>
        <dbReference type="ARBA" id="ARBA00022946"/>
    </source>
</evidence>
<dbReference type="GO" id="GO:0036444">
    <property type="term" value="P:calcium import into the mitochondrion"/>
    <property type="evidence" value="ECO:0007669"/>
    <property type="project" value="UniProtKB-ARBA"/>
</dbReference>
<evidence type="ECO:0000313" key="11">
    <source>
        <dbReference type="Proteomes" id="UP001519460"/>
    </source>
</evidence>
<dbReference type="GO" id="GO:0005758">
    <property type="term" value="C:mitochondrial intermembrane space"/>
    <property type="evidence" value="ECO:0007669"/>
    <property type="project" value="UniProtKB-SubCell"/>
</dbReference>
<evidence type="ECO:0000256" key="5">
    <source>
        <dbReference type="ARBA" id="ARBA00022837"/>
    </source>
</evidence>
<dbReference type="PROSITE" id="PS50222">
    <property type="entry name" value="EF_HAND_2"/>
    <property type="match status" value="1"/>
</dbReference>
<evidence type="ECO:0000256" key="3">
    <source>
        <dbReference type="ARBA" id="ARBA00022737"/>
    </source>
</evidence>
<keyword evidence="4" id="KW-0999">Mitochondrion inner membrane</keyword>
<dbReference type="SMART" id="SM00054">
    <property type="entry name" value="EFh"/>
    <property type="match status" value="2"/>
</dbReference>
<evidence type="ECO:0000256" key="1">
    <source>
        <dbReference type="ARBA" id="ARBA00004273"/>
    </source>
</evidence>
<dbReference type="InterPro" id="IPR018247">
    <property type="entry name" value="EF_Hand_1_Ca_BS"/>
</dbReference>
<keyword evidence="11" id="KW-1185">Reference proteome</keyword>
<dbReference type="PROSITE" id="PS00018">
    <property type="entry name" value="EF_HAND_1"/>
    <property type="match status" value="2"/>
</dbReference>
<dbReference type="InterPro" id="IPR039800">
    <property type="entry name" value="MICU1/2/3"/>
</dbReference>
<evidence type="ECO:0000256" key="4">
    <source>
        <dbReference type="ARBA" id="ARBA00022792"/>
    </source>
</evidence>
<organism evidence="10 11">
    <name type="scientific">Batillaria attramentaria</name>
    <dbReference type="NCBI Taxonomy" id="370345"/>
    <lineage>
        <taxon>Eukaryota</taxon>
        <taxon>Metazoa</taxon>
        <taxon>Spiralia</taxon>
        <taxon>Lophotrochozoa</taxon>
        <taxon>Mollusca</taxon>
        <taxon>Gastropoda</taxon>
        <taxon>Caenogastropoda</taxon>
        <taxon>Sorbeoconcha</taxon>
        <taxon>Cerithioidea</taxon>
        <taxon>Batillariidae</taxon>
        <taxon>Batillaria</taxon>
    </lineage>
</organism>
<keyword evidence="6" id="KW-0809">Transit peptide</keyword>
<dbReference type="Proteomes" id="UP001519460">
    <property type="component" value="Unassembled WGS sequence"/>
</dbReference>
<dbReference type="InterPro" id="IPR002048">
    <property type="entry name" value="EF_hand_dom"/>
</dbReference>
<keyword evidence="8" id="KW-0472">Membrane</keyword>
<dbReference type="GO" id="GO:0005743">
    <property type="term" value="C:mitochondrial inner membrane"/>
    <property type="evidence" value="ECO:0007669"/>
    <property type="project" value="UniProtKB-SubCell"/>
</dbReference>
<keyword evidence="3" id="KW-0677">Repeat</keyword>
<name>A0ABD0LA27_9CAEN</name>
<evidence type="ECO:0000313" key="10">
    <source>
        <dbReference type="EMBL" id="KAK7496367.1"/>
    </source>
</evidence>
<evidence type="ECO:0000256" key="7">
    <source>
        <dbReference type="ARBA" id="ARBA00023128"/>
    </source>
</evidence>
<dbReference type="SUPFAM" id="SSF47473">
    <property type="entry name" value="EF-hand"/>
    <property type="match status" value="2"/>
</dbReference>